<keyword evidence="2" id="KW-1185">Reference proteome</keyword>
<dbReference type="EMBL" id="JAYMYS010000001">
    <property type="protein sequence ID" value="KAK7411875.1"/>
    <property type="molecule type" value="Genomic_DNA"/>
</dbReference>
<gene>
    <name evidence="1" type="ORF">VNO78_03318</name>
</gene>
<comment type="caution">
    <text evidence="1">The sequence shown here is derived from an EMBL/GenBank/DDBJ whole genome shotgun (WGS) entry which is preliminary data.</text>
</comment>
<name>A0AAN9TDS8_PSOTE</name>
<evidence type="ECO:0000313" key="2">
    <source>
        <dbReference type="Proteomes" id="UP001386955"/>
    </source>
</evidence>
<dbReference type="Proteomes" id="UP001386955">
    <property type="component" value="Unassembled WGS sequence"/>
</dbReference>
<protein>
    <submittedName>
        <fullName evidence="1">Uncharacterized protein</fullName>
    </submittedName>
</protein>
<evidence type="ECO:0000313" key="1">
    <source>
        <dbReference type="EMBL" id="KAK7411875.1"/>
    </source>
</evidence>
<dbReference type="AlphaFoldDB" id="A0AAN9TDS8"/>
<reference evidence="1 2" key="1">
    <citation type="submission" date="2024-01" db="EMBL/GenBank/DDBJ databases">
        <title>The genomes of 5 underutilized Papilionoideae crops provide insights into root nodulation and disease resistanc.</title>
        <authorList>
            <person name="Jiang F."/>
        </authorList>
    </citation>
    <scope>NUCLEOTIDE SEQUENCE [LARGE SCALE GENOMIC DNA]</scope>
    <source>
        <strain evidence="1">DUOXIRENSHENG_FW03</strain>
        <tissue evidence="1">Leaves</tissue>
    </source>
</reference>
<organism evidence="1 2">
    <name type="scientific">Psophocarpus tetragonolobus</name>
    <name type="common">Winged bean</name>
    <name type="synonym">Dolichos tetragonolobus</name>
    <dbReference type="NCBI Taxonomy" id="3891"/>
    <lineage>
        <taxon>Eukaryota</taxon>
        <taxon>Viridiplantae</taxon>
        <taxon>Streptophyta</taxon>
        <taxon>Embryophyta</taxon>
        <taxon>Tracheophyta</taxon>
        <taxon>Spermatophyta</taxon>
        <taxon>Magnoliopsida</taxon>
        <taxon>eudicotyledons</taxon>
        <taxon>Gunneridae</taxon>
        <taxon>Pentapetalae</taxon>
        <taxon>rosids</taxon>
        <taxon>fabids</taxon>
        <taxon>Fabales</taxon>
        <taxon>Fabaceae</taxon>
        <taxon>Papilionoideae</taxon>
        <taxon>50 kb inversion clade</taxon>
        <taxon>NPAAA clade</taxon>
        <taxon>indigoferoid/millettioid clade</taxon>
        <taxon>Phaseoleae</taxon>
        <taxon>Psophocarpus</taxon>
    </lineage>
</organism>
<sequence length="79" mass="8806">MGGGTNWVKDKISPINETSFCSHLKVILEYVLSLIDEALSIEHNHNAIVAKCSWVLHRHTALRCQLETSKAEVVQPVVP</sequence>
<accession>A0AAN9TDS8</accession>
<proteinExistence type="predicted"/>